<evidence type="ECO:0000313" key="2">
    <source>
        <dbReference type="EMBL" id="KAF2444803.1"/>
    </source>
</evidence>
<dbReference type="Proteomes" id="UP000799764">
    <property type="component" value="Unassembled WGS sequence"/>
</dbReference>
<dbReference type="AlphaFoldDB" id="A0A9P4UCX4"/>
<evidence type="ECO:0008006" key="4">
    <source>
        <dbReference type="Google" id="ProtNLM"/>
    </source>
</evidence>
<sequence length="699" mass="78817">MPRLVDLPAELVQEVLSLLDPSSFYICLLTNKFLRQHALGSKNLLLHQLAQVPGDRSILPRIREDTLSLLLLFQKRAAKHLFNGVSQMTDINLWRTYPSMDRRISNILPWYDDYPCRVCGESKGDHSFTSKPSNRHVFLEVPAKNAVLQIHILKENCTGNGPFEMSYIISQESLWGHQSTTSGTRNGQSREVLQIAWQGDCPIGLCVPTPTLAILSGHSYLSEVELVIVRLHTHFGPRIQARYNIKAPAEAQAVAALAFTPEGDPTITWQCRYHCYKFVKYSSSKNLDGSHHFTRTHETMLYADDVAPDRITHVQIRRGMAIFFPRLFQMPFWVGRMHLDPMWDRMIFSRQEISMPAGVAGVTTSRQGIYLTQRHLHKLLDADMNQHELCVNAVLKLFISRDEYHMTTGGLALQGAYIVKTICASDSSCKGFDPLAATNGRLYYVYVARLADTPSLENLPTIGLKVAVSPRSYRIALAAWRTLKIYSINPKVFLSSDRSSYGSDYGNASTYCDAYPTNAWRSGYYNNYTREEEHVVLEPVALLSTGVIHAMRWINEDELWALTDEGVCQWNVGVWATDDIDYGECQQSFFGLLTVVSPHDIITKDTLDKLQANIAPDNLSKAETCVLLVHSNLCDLRFNDIFKACLRNVTKYTSKSPVKPVAGHAKESSDKECDRFPLIPPNNSSIGGSQISEMRLKTL</sequence>
<feature type="compositionally biased region" description="Basic and acidic residues" evidence="1">
    <location>
        <begin position="664"/>
        <end position="675"/>
    </location>
</feature>
<dbReference type="SUPFAM" id="SSF81383">
    <property type="entry name" value="F-box domain"/>
    <property type="match status" value="1"/>
</dbReference>
<name>A0A9P4UCX4_9PLEO</name>
<evidence type="ECO:0000256" key="1">
    <source>
        <dbReference type="SAM" id="MobiDB-lite"/>
    </source>
</evidence>
<protein>
    <recommendedName>
        <fullName evidence="4">F-box domain-containing protein</fullName>
    </recommendedName>
</protein>
<evidence type="ECO:0000313" key="3">
    <source>
        <dbReference type="Proteomes" id="UP000799764"/>
    </source>
</evidence>
<dbReference type="OrthoDB" id="6058203at2759"/>
<dbReference type="InterPro" id="IPR036047">
    <property type="entry name" value="F-box-like_dom_sf"/>
</dbReference>
<accession>A0A9P4UCX4</accession>
<dbReference type="EMBL" id="MU001500">
    <property type="protein sequence ID" value="KAF2444803.1"/>
    <property type="molecule type" value="Genomic_DNA"/>
</dbReference>
<keyword evidence="3" id="KW-1185">Reference proteome</keyword>
<gene>
    <name evidence="2" type="ORF">P171DRAFT_443775</name>
</gene>
<proteinExistence type="predicted"/>
<organism evidence="2 3">
    <name type="scientific">Karstenula rhodostoma CBS 690.94</name>
    <dbReference type="NCBI Taxonomy" id="1392251"/>
    <lineage>
        <taxon>Eukaryota</taxon>
        <taxon>Fungi</taxon>
        <taxon>Dikarya</taxon>
        <taxon>Ascomycota</taxon>
        <taxon>Pezizomycotina</taxon>
        <taxon>Dothideomycetes</taxon>
        <taxon>Pleosporomycetidae</taxon>
        <taxon>Pleosporales</taxon>
        <taxon>Massarineae</taxon>
        <taxon>Didymosphaeriaceae</taxon>
        <taxon>Karstenula</taxon>
    </lineage>
</organism>
<feature type="compositionally biased region" description="Polar residues" evidence="1">
    <location>
        <begin position="681"/>
        <end position="692"/>
    </location>
</feature>
<comment type="caution">
    <text evidence="2">The sequence shown here is derived from an EMBL/GenBank/DDBJ whole genome shotgun (WGS) entry which is preliminary data.</text>
</comment>
<feature type="region of interest" description="Disordered" evidence="1">
    <location>
        <begin position="657"/>
        <end position="699"/>
    </location>
</feature>
<reference evidence="2" key="1">
    <citation type="journal article" date="2020" name="Stud. Mycol.">
        <title>101 Dothideomycetes genomes: a test case for predicting lifestyles and emergence of pathogens.</title>
        <authorList>
            <person name="Haridas S."/>
            <person name="Albert R."/>
            <person name="Binder M."/>
            <person name="Bloem J."/>
            <person name="Labutti K."/>
            <person name="Salamov A."/>
            <person name="Andreopoulos B."/>
            <person name="Baker S."/>
            <person name="Barry K."/>
            <person name="Bills G."/>
            <person name="Bluhm B."/>
            <person name="Cannon C."/>
            <person name="Castanera R."/>
            <person name="Culley D."/>
            <person name="Daum C."/>
            <person name="Ezra D."/>
            <person name="Gonzalez J."/>
            <person name="Henrissat B."/>
            <person name="Kuo A."/>
            <person name="Liang C."/>
            <person name="Lipzen A."/>
            <person name="Lutzoni F."/>
            <person name="Magnuson J."/>
            <person name="Mondo S."/>
            <person name="Nolan M."/>
            <person name="Ohm R."/>
            <person name="Pangilinan J."/>
            <person name="Park H.-J."/>
            <person name="Ramirez L."/>
            <person name="Alfaro M."/>
            <person name="Sun H."/>
            <person name="Tritt A."/>
            <person name="Yoshinaga Y."/>
            <person name="Zwiers L.-H."/>
            <person name="Turgeon B."/>
            <person name="Goodwin S."/>
            <person name="Spatafora J."/>
            <person name="Crous P."/>
            <person name="Grigoriev I."/>
        </authorList>
    </citation>
    <scope>NUCLEOTIDE SEQUENCE</scope>
    <source>
        <strain evidence="2">CBS 690.94</strain>
    </source>
</reference>